<gene>
    <name evidence="1" type="ORF">PT974_10880</name>
</gene>
<reference evidence="1 2" key="1">
    <citation type="submission" date="2024-01" db="EMBL/GenBank/DDBJ databases">
        <title>Complete genome of Cladobotryum mycophilum ATHUM6906.</title>
        <authorList>
            <person name="Christinaki A.C."/>
            <person name="Myridakis A.I."/>
            <person name="Kouvelis V.N."/>
        </authorList>
    </citation>
    <scope>NUCLEOTIDE SEQUENCE [LARGE SCALE GENOMIC DNA]</scope>
    <source>
        <strain evidence="1 2">ATHUM6906</strain>
    </source>
</reference>
<keyword evidence="2" id="KW-1185">Reference proteome</keyword>
<evidence type="ECO:0000313" key="2">
    <source>
        <dbReference type="Proteomes" id="UP001338125"/>
    </source>
</evidence>
<accession>A0ABR0SCK7</accession>
<dbReference type="EMBL" id="JAVFKD010000015">
    <property type="protein sequence ID" value="KAK5989361.1"/>
    <property type="molecule type" value="Genomic_DNA"/>
</dbReference>
<name>A0ABR0SCK7_9HYPO</name>
<protein>
    <submittedName>
        <fullName evidence="1">Uncharacterized protein</fullName>
    </submittedName>
</protein>
<evidence type="ECO:0000313" key="1">
    <source>
        <dbReference type="EMBL" id="KAK5989361.1"/>
    </source>
</evidence>
<proteinExistence type="predicted"/>
<organism evidence="1 2">
    <name type="scientific">Cladobotryum mycophilum</name>
    <dbReference type="NCBI Taxonomy" id="491253"/>
    <lineage>
        <taxon>Eukaryota</taxon>
        <taxon>Fungi</taxon>
        <taxon>Dikarya</taxon>
        <taxon>Ascomycota</taxon>
        <taxon>Pezizomycotina</taxon>
        <taxon>Sordariomycetes</taxon>
        <taxon>Hypocreomycetidae</taxon>
        <taxon>Hypocreales</taxon>
        <taxon>Hypocreaceae</taxon>
        <taxon>Cladobotryum</taxon>
    </lineage>
</organism>
<dbReference type="Proteomes" id="UP001338125">
    <property type="component" value="Unassembled WGS sequence"/>
</dbReference>
<comment type="caution">
    <text evidence="1">The sequence shown here is derived from an EMBL/GenBank/DDBJ whole genome shotgun (WGS) entry which is preliminary data.</text>
</comment>
<sequence length="102" mass="11772">MPGVGMRDGFKELEIFGRVMTMQFVGQAHDTGIVVQPSSDISKRGQMSLMRRGMRVASNRICTIENGLGRDRRRITCPELEPSSRRLNRLWFRERILVHDLL</sequence>